<sequence length="88" mass="10355">MNTQLFQSFHYNSSLPFQGIGNTHQPHKTTIIRHKNACFCIQFQVDQETFGFWGNGYIVFSNHFTVSDLSKRLFFFQISNDLFRIRGT</sequence>
<proteinExistence type="predicted"/>
<dbReference type="AlphaFoldDB" id="A0A0A9ES36"/>
<dbReference type="EMBL" id="GBRH01196072">
    <property type="protein sequence ID" value="JAE01824.1"/>
    <property type="molecule type" value="Transcribed_RNA"/>
</dbReference>
<name>A0A0A9ES36_ARUDO</name>
<organism evidence="1">
    <name type="scientific">Arundo donax</name>
    <name type="common">Giant reed</name>
    <name type="synonym">Donax arundinaceus</name>
    <dbReference type="NCBI Taxonomy" id="35708"/>
    <lineage>
        <taxon>Eukaryota</taxon>
        <taxon>Viridiplantae</taxon>
        <taxon>Streptophyta</taxon>
        <taxon>Embryophyta</taxon>
        <taxon>Tracheophyta</taxon>
        <taxon>Spermatophyta</taxon>
        <taxon>Magnoliopsida</taxon>
        <taxon>Liliopsida</taxon>
        <taxon>Poales</taxon>
        <taxon>Poaceae</taxon>
        <taxon>PACMAD clade</taxon>
        <taxon>Arundinoideae</taxon>
        <taxon>Arundineae</taxon>
        <taxon>Arundo</taxon>
    </lineage>
</organism>
<accession>A0A0A9ES36</accession>
<protein>
    <submittedName>
        <fullName evidence="1">Uncharacterized protein</fullName>
    </submittedName>
</protein>
<reference evidence="1" key="2">
    <citation type="journal article" date="2015" name="Data Brief">
        <title>Shoot transcriptome of the giant reed, Arundo donax.</title>
        <authorList>
            <person name="Barrero R.A."/>
            <person name="Guerrero F.D."/>
            <person name="Moolhuijzen P."/>
            <person name="Goolsby J.A."/>
            <person name="Tidwell J."/>
            <person name="Bellgard S.E."/>
            <person name="Bellgard M.I."/>
        </authorList>
    </citation>
    <scope>NUCLEOTIDE SEQUENCE</scope>
    <source>
        <tissue evidence="1">Shoot tissue taken approximately 20 cm above the soil surface</tissue>
    </source>
</reference>
<reference evidence="1" key="1">
    <citation type="submission" date="2014-09" db="EMBL/GenBank/DDBJ databases">
        <authorList>
            <person name="Magalhaes I.L.F."/>
            <person name="Oliveira U."/>
            <person name="Santos F.R."/>
            <person name="Vidigal T.H.D.A."/>
            <person name="Brescovit A.D."/>
            <person name="Santos A.J."/>
        </authorList>
    </citation>
    <scope>NUCLEOTIDE SEQUENCE</scope>
    <source>
        <tissue evidence="1">Shoot tissue taken approximately 20 cm above the soil surface</tissue>
    </source>
</reference>
<evidence type="ECO:0000313" key="1">
    <source>
        <dbReference type="EMBL" id="JAE01824.1"/>
    </source>
</evidence>